<dbReference type="EMBL" id="FMAE01000002">
    <property type="protein sequence ID" value="SCB18318.1"/>
    <property type="molecule type" value="Genomic_DNA"/>
</dbReference>
<dbReference type="PROSITE" id="PS00135">
    <property type="entry name" value="TRYPSIN_SER"/>
    <property type="match status" value="1"/>
</dbReference>
<dbReference type="InterPro" id="IPR001254">
    <property type="entry name" value="Trypsin_dom"/>
</dbReference>
<protein>
    <submittedName>
        <fullName evidence="4">Trypsin</fullName>
    </submittedName>
</protein>
<dbReference type="PROSITE" id="PS50240">
    <property type="entry name" value="TRYPSIN_DOM"/>
    <property type="match status" value="1"/>
</dbReference>
<proteinExistence type="predicted"/>
<dbReference type="PANTHER" id="PTHR24253:SF153">
    <property type="entry name" value="SERINE PROTEASE HEPSIN"/>
    <property type="match status" value="1"/>
</dbReference>
<reference evidence="4 5" key="1">
    <citation type="submission" date="2016-08" db="EMBL/GenBank/DDBJ databases">
        <authorList>
            <person name="Seilhamer J.J."/>
        </authorList>
    </citation>
    <scope>NUCLEOTIDE SEQUENCE [LARGE SCALE GENOMIC DNA]</scope>
    <source>
        <strain evidence="4 5">CCBAU 10071</strain>
    </source>
</reference>
<dbReference type="PRINTS" id="PR00722">
    <property type="entry name" value="CHYMOTRYPSIN"/>
</dbReference>
<feature type="chain" id="PRO_5008683428" evidence="2">
    <location>
        <begin position="43"/>
        <end position="274"/>
    </location>
</feature>
<dbReference type="Pfam" id="PF00089">
    <property type="entry name" value="Trypsin"/>
    <property type="match status" value="1"/>
</dbReference>
<dbReference type="AlphaFoldDB" id="A0A1C3US91"/>
<keyword evidence="2" id="KW-0732">Signal</keyword>
<dbReference type="InterPro" id="IPR043504">
    <property type="entry name" value="Peptidase_S1_PA_chymotrypsin"/>
</dbReference>
<gene>
    <name evidence="4" type="ORF">GA0061099_1002601</name>
</gene>
<sequence>MRYRQEPVRSNRPPSSMPMRVPMKKLATLIAATLLLAAPAHAIVGGGTPQADGVARAVVTIVGSRGNFCTGSLIAPRLVLTVAHCVQPGADYKVVDRGGDGQPQLLNVRTVAIHPNFNMQAMQAHRATADVALLQLEIPLKGKSTVTVGMPTIPIQVGSRFVVAGIGVTVLGDGKSGGTTRVAGLVATGQPGTLQIRLVDPVTNGVRGGIGACTGDSGGPVFEDRSNGPVLVGLISWSTGPNGAAGCGGLTGVTPLTLYRDWILQTARSWGAAL</sequence>
<feature type="domain" description="Peptidase S1" evidence="3">
    <location>
        <begin position="43"/>
        <end position="268"/>
    </location>
</feature>
<name>A0A1C3US91_9BRAD</name>
<dbReference type="InterPro" id="IPR009003">
    <property type="entry name" value="Peptidase_S1_PA"/>
</dbReference>
<evidence type="ECO:0000313" key="4">
    <source>
        <dbReference type="EMBL" id="SCB18318.1"/>
    </source>
</evidence>
<accession>A0A1C3US91</accession>
<evidence type="ECO:0000313" key="5">
    <source>
        <dbReference type="Proteomes" id="UP000183174"/>
    </source>
</evidence>
<dbReference type="SMART" id="SM00020">
    <property type="entry name" value="Tryp_SPc"/>
    <property type="match status" value="1"/>
</dbReference>
<organism evidence="4 5">
    <name type="scientific">Bradyrhizobium yuanmingense</name>
    <dbReference type="NCBI Taxonomy" id="108015"/>
    <lineage>
        <taxon>Bacteria</taxon>
        <taxon>Pseudomonadati</taxon>
        <taxon>Pseudomonadota</taxon>
        <taxon>Alphaproteobacteria</taxon>
        <taxon>Hyphomicrobiales</taxon>
        <taxon>Nitrobacteraceae</taxon>
        <taxon>Bradyrhizobium</taxon>
    </lineage>
</organism>
<feature type="signal peptide" evidence="2">
    <location>
        <begin position="1"/>
        <end position="42"/>
    </location>
</feature>
<dbReference type="InterPro" id="IPR001314">
    <property type="entry name" value="Peptidase_S1A"/>
</dbReference>
<dbReference type="GO" id="GO:0006508">
    <property type="term" value="P:proteolysis"/>
    <property type="evidence" value="ECO:0007669"/>
    <property type="project" value="InterPro"/>
</dbReference>
<evidence type="ECO:0000259" key="3">
    <source>
        <dbReference type="PROSITE" id="PS50240"/>
    </source>
</evidence>
<dbReference type="SUPFAM" id="SSF50494">
    <property type="entry name" value="Trypsin-like serine proteases"/>
    <property type="match status" value="1"/>
</dbReference>
<evidence type="ECO:0000256" key="1">
    <source>
        <dbReference type="ARBA" id="ARBA00023157"/>
    </source>
</evidence>
<dbReference type="GO" id="GO:0004252">
    <property type="term" value="F:serine-type endopeptidase activity"/>
    <property type="evidence" value="ECO:0007669"/>
    <property type="project" value="InterPro"/>
</dbReference>
<evidence type="ECO:0000256" key="2">
    <source>
        <dbReference type="SAM" id="SignalP"/>
    </source>
</evidence>
<dbReference type="Gene3D" id="2.40.10.10">
    <property type="entry name" value="Trypsin-like serine proteases"/>
    <property type="match status" value="1"/>
</dbReference>
<dbReference type="PANTHER" id="PTHR24253">
    <property type="entry name" value="TRANSMEMBRANE PROTEASE SERINE"/>
    <property type="match status" value="1"/>
</dbReference>
<dbReference type="Proteomes" id="UP000183174">
    <property type="component" value="Unassembled WGS sequence"/>
</dbReference>
<keyword evidence="1" id="KW-1015">Disulfide bond</keyword>
<dbReference type="InterPro" id="IPR033116">
    <property type="entry name" value="TRYPSIN_SER"/>
</dbReference>